<sequence length="212" mass="23365">MPDQVLVINDALALIAEREITAAELSGGLTEPARVMASAWPAAVDTCLSLAPWRFASRLASLTCLGSLPDDDPAAYAAPGFSRAYAIPADHLRTNWLRDRPDPSALPIDFLLQDGFWHSNSEMLVVSYVSHQYRPPETWPPLFARLVAAHLARQRGPRLRPAADSNELRLSFDVALDQARTADASETPFAWHAPGRLVRARQGFSRENGGRW</sequence>
<comment type="caution">
    <text evidence="1">The sequence shown here is derived from an EMBL/GenBank/DDBJ whole genome shotgun (WGS) entry which is preliminary data.</text>
</comment>
<organism evidence="1 2">
    <name type="scientific">Labrys wisconsinensis</name>
    <dbReference type="NCBI Taxonomy" id="425677"/>
    <lineage>
        <taxon>Bacteria</taxon>
        <taxon>Pseudomonadati</taxon>
        <taxon>Pseudomonadota</taxon>
        <taxon>Alphaproteobacteria</taxon>
        <taxon>Hyphomicrobiales</taxon>
        <taxon>Xanthobacteraceae</taxon>
        <taxon>Labrys</taxon>
    </lineage>
</organism>
<gene>
    <name evidence="1" type="ORF">QO011_008064</name>
</gene>
<reference evidence="1 2" key="1">
    <citation type="submission" date="2023-07" db="EMBL/GenBank/DDBJ databases">
        <title>Genomic Encyclopedia of Type Strains, Phase IV (KMG-IV): sequencing the most valuable type-strain genomes for metagenomic binning, comparative biology and taxonomic classification.</title>
        <authorList>
            <person name="Goeker M."/>
        </authorList>
    </citation>
    <scope>NUCLEOTIDE SEQUENCE [LARGE SCALE GENOMIC DNA]</scope>
    <source>
        <strain evidence="1 2">DSM 19619</strain>
    </source>
</reference>
<evidence type="ECO:0000313" key="2">
    <source>
        <dbReference type="Proteomes" id="UP001242480"/>
    </source>
</evidence>
<accession>A0ABU0JPE1</accession>
<dbReference type="Proteomes" id="UP001242480">
    <property type="component" value="Unassembled WGS sequence"/>
</dbReference>
<proteinExistence type="predicted"/>
<keyword evidence="2" id="KW-1185">Reference proteome</keyword>
<protein>
    <submittedName>
        <fullName evidence="1">Uncharacterized protein</fullName>
    </submittedName>
</protein>
<dbReference type="RefSeq" id="WP_307285627.1">
    <property type="nucleotide sequence ID" value="NZ_JAUSVX010000029.1"/>
</dbReference>
<evidence type="ECO:0000313" key="1">
    <source>
        <dbReference type="EMBL" id="MDQ0475022.1"/>
    </source>
</evidence>
<name>A0ABU0JPE1_9HYPH</name>
<dbReference type="EMBL" id="JAUSVX010000029">
    <property type="protein sequence ID" value="MDQ0475022.1"/>
    <property type="molecule type" value="Genomic_DNA"/>
</dbReference>